<dbReference type="GO" id="GO:0003743">
    <property type="term" value="F:translation initiation factor activity"/>
    <property type="evidence" value="ECO:0007669"/>
    <property type="project" value="UniProtKB-KW"/>
</dbReference>
<dbReference type="InterPro" id="IPR012340">
    <property type="entry name" value="NA-bd_OB-fold"/>
</dbReference>
<dbReference type="SUPFAM" id="SSF116742">
    <property type="entry name" value="eIF2alpha middle domain-like"/>
    <property type="match status" value="1"/>
</dbReference>
<comment type="subunit">
    <text evidence="3">Heterotrimer composed of an alpha, a beta and a gamma chain.</text>
</comment>
<evidence type="ECO:0000259" key="10">
    <source>
        <dbReference type="PROSITE" id="PS50126"/>
    </source>
</evidence>
<evidence type="ECO:0000256" key="8">
    <source>
        <dbReference type="ARBA" id="ARBA00030860"/>
    </source>
</evidence>
<proteinExistence type="inferred from homology"/>
<dbReference type="GO" id="GO:0043022">
    <property type="term" value="F:ribosome binding"/>
    <property type="evidence" value="ECO:0007669"/>
    <property type="project" value="TreeGrafter"/>
</dbReference>
<evidence type="ECO:0000256" key="3">
    <source>
        <dbReference type="ARBA" id="ARBA00011243"/>
    </source>
</evidence>
<dbReference type="Gene3D" id="2.40.50.140">
    <property type="entry name" value="Nucleic acid-binding proteins"/>
    <property type="match status" value="1"/>
</dbReference>
<gene>
    <name evidence="11" type="primary">eif2a</name>
    <name evidence="13" type="ORF">ELEJOALA_00033</name>
    <name evidence="14" type="ORF">JBICLBBK_00014</name>
    <name evidence="15" type="ORF">KDMJNAGO_00033</name>
    <name evidence="12" type="ORF">NANOEKIO_00033</name>
    <name evidence="11" type="ORF">PLNDPPDD_00007</name>
</gene>
<dbReference type="Pfam" id="PF00575">
    <property type="entry name" value="S1"/>
    <property type="match status" value="1"/>
</dbReference>
<dbReference type="SUPFAM" id="SSF110993">
    <property type="entry name" value="eIF-2-alpha, C-terminal domain"/>
    <property type="match status" value="1"/>
</dbReference>
<evidence type="ECO:0000313" key="11">
    <source>
        <dbReference type="EMBL" id="QNO43723.1"/>
    </source>
</evidence>
<dbReference type="InterPro" id="IPR024055">
    <property type="entry name" value="TIF2_asu_C"/>
</dbReference>
<evidence type="ECO:0000256" key="9">
    <source>
        <dbReference type="ARBA" id="ARBA00033333"/>
    </source>
</evidence>
<dbReference type="FunFam" id="2.40.50.140:FF:000015">
    <property type="entry name" value="Eukaryotic translation initiation factor 2 subunit alpha"/>
    <property type="match status" value="1"/>
</dbReference>
<dbReference type="PANTHER" id="PTHR10602">
    <property type="entry name" value="EUKARYOTIC TRANSLATION INITIATION FACTOR 2 SUBUNIT 1"/>
    <property type="match status" value="1"/>
</dbReference>
<evidence type="ECO:0000256" key="2">
    <source>
        <dbReference type="ARBA" id="ARBA00007223"/>
    </source>
</evidence>
<dbReference type="FunFam" id="3.30.70.1130:FF:000002">
    <property type="entry name" value="Translation initiation factor 2 subunit alpha"/>
    <property type="match status" value="1"/>
</dbReference>
<evidence type="ECO:0000256" key="6">
    <source>
        <dbReference type="ARBA" id="ARBA00022884"/>
    </source>
</evidence>
<dbReference type="EMBL" id="MT631079">
    <property type="protein sequence ID" value="QNO45219.1"/>
    <property type="molecule type" value="Genomic_DNA"/>
</dbReference>
<evidence type="ECO:0000313" key="13">
    <source>
        <dbReference type="EMBL" id="QNO44487.1"/>
    </source>
</evidence>
<dbReference type="InterPro" id="IPR011488">
    <property type="entry name" value="TIF_2_asu"/>
</dbReference>
<keyword evidence="6" id="KW-0694">RNA-binding</keyword>
<keyword evidence="7" id="KW-0648">Protein biosynthesis</keyword>
<dbReference type="PANTHER" id="PTHR10602:SF0">
    <property type="entry name" value="EUKARYOTIC TRANSLATION INITIATION FACTOR 2 SUBUNIT 1"/>
    <property type="match status" value="1"/>
</dbReference>
<dbReference type="EMBL" id="MT630974">
    <property type="protein sequence ID" value="QNO44487.1"/>
    <property type="molecule type" value="Genomic_DNA"/>
</dbReference>
<protein>
    <recommendedName>
        <fullName evidence="4">Translation initiation factor 2 subunit alpha</fullName>
    </recommendedName>
    <alternativeName>
        <fullName evidence="8">aIF2-alpha</fullName>
    </alternativeName>
    <alternativeName>
        <fullName evidence="9">eIF-2-alpha</fullName>
    </alternativeName>
</protein>
<reference evidence="11" key="1">
    <citation type="submission" date="2020-06" db="EMBL/GenBank/DDBJ databases">
        <title>Unique genomic features of the anaerobic methanotrophic archaea.</title>
        <authorList>
            <person name="Chadwick G.L."/>
            <person name="Skennerton C.T."/>
            <person name="Laso-Perez R."/>
            <person name="Leu A.O."/>
            <person name="Speth D.R."/>
            <person name="Yu H."/>
            <person name="Morgan-Lang C."/>
            <person name="Hatzenpichler R."/>
            <person name="Goudeau D."/>
            <person name="Malmstrom R."/>
            <person name="Brazelton W.J."/>
            <person name="Woyke T."/>
            <person name="Hallam S.J."/>
            <person name="Tyson G.W."/>
            <person name="Wegener G."/>
            <person name="Boetius A."/>
            <person name="Orphan V."/>
        </authorList>
    </citation>
    <scope>NUCLEOTIDE SEQUENCE</scope>
</reference>
<comment type="similarity">
    <text evidence="2">Belongs to the eIF-2-alpha family.</text>
</comment>
<evidence type="ECO:0000313" key="15">
    <source>
        <dbReference type="EMBL" id="QNO45219.1"/>
    </source>
</evidence>
<evidence type="ECO:0000256" key="7">
    <source>
        <dbReference type="ARBA" id="ARBA00022917"/>
    </source>
</evidence>
<dbReference type="SUPFAM" id="SSF50249">
    <property type="entry name" value="Nucleic acid-binding proteins"/>
    <property type="match status" value="1"/>
</dbReference>
<sequence>MREWPKSGDLVVCTVSKVMDFGVIAKLDEYGGKEGMIHISEVASGWVKYIRDYLREGQKIVCKVLAVNPKRGHIDLSYKDVNEHQRKGKIQEWKSELRAEKWIGFAVGDGNDDIKRSICIALLDSFGSLYTAFEEAVVSGQSVLIDSGIEEEYAVKIAEIAAENVKIPSVDITGFLDMTCPAPDGVDAIKQALAAAAKAVDGEGDDIELTINYVGAPRYRIHVTAPDYKLAEKALKSSAQRAIDEIRHLDGVGEFRRREERVQ</sequence>
<dbReference type="InterPro" id="IPR024054">
    <property type="entry name" value="TIF2_asu_middle_sf"/>
</dbReference>
<dbReference type="EMBL" id="MT630876">
    <property type="protein sequence ID" value="QNO43934.1"/>
    <property type="molecule type" value="Genomic_DNA"/>
</dbReference>
<dbReference type="AlphaFoldDB" id="A0A7G9Y6T9"/>
<dbReference type="InterPro" id="IPR003029">
    <property type="entry name" value="S1_domain"/>
</dbReference>
<dbReference type="Gene3D" id="1.10.150.190">
    <property type="entry name" value="Translation initiation factor 2, subunit 1, domain 2"/>
    <property type="match status" value="1"/>
</dbReference>
<evidence type="ECO:0000256" key="5">
    <source>
        <dbReference type="ARBA" id="ARBA00022540"/>
    </source>
</evidence>
<evidence type="ECO:0000313" key="12">
    <source>
        <dbReference type="EMBL" id="QNO43934.1"/>
    </source>
</evidence>
<name>A0A7G9Y6T9_9EURY</name>
<evidence type="ECO:0000256" key="1">
    <source>
        <dbReference type="ARBA" id="ARBA00003323"/>
    </source>
</evidence>
<dbReference type="PROSITE" id="PS50126">
    <property type="entry name" value="S1"/>
    <property type="match status" value="1"/>
</dbReference>
<dbReference type="SMART" id="SM00316">
    <property type="entry name" value="S1"/>
    <property type="match status" value="1"/>
</dbReference>
<evidence type="ECO:0000313" key="14">
    <source>
        <dbReference type="EMBL" id="QNO44610.1"/>
    </source>
</evidence>
<dbReference type="Pfam" id="PF07541">
    <property type="entry name" value="EIF_2_alpha"/>
    <property type="match status" value="1"/>
</dbReference>
<dbReference type="EMBL" id="MT630989">
    <property type="protein sequence ID" value="QNO44610.1"/>
    <property type="molecule type" value="Genomic_DNA"/>
</dbReference>
<dbReference type="GO" id="GO:0003723">
    <property type="term" value="F:RNA binding"/>
    <property type="evidence" value="ECO:0007669"/>
    <property type="project" value="UniProtKB-KW"/>
</dbReference>
<comment type="function">
    <text evidence="1">eIF-2 functions in the early steps of protein synthesis by forming a ternary complex with GTP and initiator tRNA.</text>
</comment>
<accession>A0A7G9Y6T9</accession>
<keyword evidence="5 11" id="KW-0396">Initiation factor</keyword>
<dbReference type="InterPro" id="IPR044126">
    <property type="entry name" value="S1_IF2_alpha"/>
</dbReference>
<dbReference type="NCBIfam" id="NF003062">
    <property type="entry name" value="PRK03987.1-1"/>
    <property type="match status" value="1"/>
</dbReference>
<dbReference type="NCBIfam" id="NF003064">
    <property type="entry name" value="PRK03987.1-4"/>
    <property type="match status" value="1"/>
</dbReference>
<feature type="domain" description="S1 motif" evidence="10">
    <location>
        <begin position="8"/>
        <end position="79"/>
    </location>
</feature>
<dbReference type="CDD" id="cd04452">
    <property type="entry name" value="S1_IF2_alpha"/>
    <property type="match status" value="1"/>
</dbReference>
<dbReference type="Gene3D" id="3.30.70.1130">
    <property type="entry name" value="EIF_2_alpha"/>
    <property type="match status" value="1"/>
</dbReference>
<organism evidence="11">
    <name type="scientific">Candidatus Methanogaster sp. ANME-2c ERB4</name>
    <dbReference type="NCBI Taxonomy" id="2759911"/>
    <lineage>
        <taxon>Archaea</taxon>
        <taxon>Methanobacteriati</taxon>
        <taxon>Methanobacteriota</taxon>
        <taxon>Stenosarchaea group</taxon>
        <taxon>Methanomicrobia</taxon>
        <taxon>Methanosarcinales</taxon>
        <taxon>ANME-2 cluster</taxon>
        <taxon>Candidatus Methanogasteraceae</taxon>
        <taxon>Candidatus Methanogaster</taxon>
    </lineage>
</organism>
<evidence type="ECO:0000256" key="4">
    <source>
        <dbReference type="ARBA" id="ARBA00013678"/>
    </source>
</evidence>
<dbReference type="EMBL" id="MT630854">
    <property type="protein sequence ID" value="QNO43723.1"/>
    <property type="molecule type" value="Genomic_DNA"/>
</dbReference>